<dbReference type="AlphaFoldDB" id="A0A9W4HYX7"/>
<dbReference type="Pfam" id="PF00107">
    <property type="entry name" value="ADH_zinc_N"/>
    <property type="match status" value="1"/>
</dbReference>
<accession>A0A9W4HYX7</accession>
<dbReference type="Gene3D" id="3.40.50.720">
    <property type="entry name" value="NAD(P)-binding Rossmann-like Domain"/>
    <property type="match status" value="1"/>
</dbReference>
<dbReference type="InterPro" id="IPR013149">
    <property type="entry name" value="ADH-like_C"/>
</dbReference>
<reference evidence="2" key="1">
    <citation type="submission" date="2021-07" db="EMBL/GenBank/DDBJ databases">
        <authorList>
            <person name="Branca A.L. A."/>
        </authorList>
    </citation>
    <scope>NUCLEOTIDE SEQUENCE</scope>
</reference>
<dbReference type="InterPro" id="IPR020843">
    <property type="entry name" value="ER"/>
</dbReference>
<protein>
    <recommendedName>
        <fullName evidence="1">Enoyl reductase (ER) domain-containing protein</fullName>
    </recommendedName>
</protein>
<dbReference type="SUPFAM" id="SSF51735">
    <property type="entry name" value="NAD(P)-binding Rossmann-fold domains"/>
    <property type="match status" value="1"/>
</dbReference>
<dbReference type="Pfam" id="PF08240">
    <property type="entry name" value="ADH_N"/>
    <property type="match status" value="1"/>
</dbReference>
<keyword evidence="3" id="KW-1185">Reference proteome</keyword>
<dbReference type="Proteomes" id="UP001153618">
    <property type="component" value="Unassembled WGS sequence"/>
</dbReference>
<evidence type="ECO:0000259" key="1">
    <source>
        <dbReference type="SMART" id="SM00829"/>
    </source>
</evidence>
<evidence type="ECO:0000313" key="2">
    <source>
        <dbReference type="EMBL" id="CAG8206883.1"/>
    </source>
</evidence>
<sequence length="345" mass="36841">MSTQTALRLTGRNSWEQLAAFQEPRPTAGKHEVLIKMRSAALNFRDIAISTSKYPFKVKDQVVPGSDAAGDIVSVGEGVTGFSAGDKVVVSFDQVTQYGPIKNWENGLGGPVDGVLREYISVPAQTVVKIPSHSTLSYAQWASVVCTGVTAWNSLYGVSAIKPGQTVLFQGTGGVSITGLILAKAAGAKTIITSSSDEKLRHVKEKYGVDFTINYKTTPDWAAEAQKITNGQGVDYILENGGSGTIKQSLDAIAFGGVISVIGFLAQASQDEMPDVSTLALSKAAIVRGIIIGSKQQLEEAVRFIGEKNLELPVEKTFKFTRDQVVEAYAYLTSGQHVGKVCIDF</sequence>
<dbReference type="InterPro" id="IPR052711">
    <property type="entry name" value="Zinc_ADH-like"/>
</dbReference>
<evidence type="ECO:0000313" key="3">
    <source>
        <dbReference type="Proteomes" id="UP001153618"/>
    </source>
</evidence>
<comment type="caution">
    <text evidence="2">The sequence shown here is derived from an EMBL/GenBank/DDBJ whole genome shotgun (WGS) entry which is preliminary data.</text>
</comment>
<dbReference type="SUPFAM" id="SSF50129">
    <property type="entry name" value="GroES-like"/>
    <property type="match status" value="1"/>
</dbReference>
<feature type="domain" description="Enoyl reductase (ER)" evidence="1">
    <location>
        <begin position="13"/>
        <end position="343"/>
    </location>
</feature>
<gene>
    <name evidence="2" type="ORF">POLS_LOCUS7703</name>
</gene>
<proteinExistence type="predicted"/>
<dbReference type="PANTHER" id="PTHR45033">
    <property type="match status" value="1"/>
</dbReference>
<dbReference type="Gene3D" id="3.90.180.10">
    <property type="entry name" value="Medium-chain alcohol dehydrogenases, catalytic domain"/>
    <property type="match status" value="1"/>
</dbReference>
<dbReference type="SMART" id="SM00829">
    <property type="entry name" value="PKS_ER"/>
    <property type="match status" value="1"/>
</dbReference>
<dbReference type="PANTHER" id="PTHR45033:SF2">
    <property type="entry name" value="ZINC-TYPE ALCOHOL DEHYDROGENASE-LIKE PROTEIN C1773.06C"/>
    <property type="match status" value="1"/>
</dbReference>
<dbReference type="InterPro" id="IPR036291">
    <property type="entry name" value="NAD(P)-bd_dom_sf"/>
</dbReference>
<organism evidence="2 3">
    <name type="scientific">Penicillium olsonii</name>
    <dbReference type="NCBI Taxonomy" id="99116"/>
    <lineage>
        <taxon>Eukaryota</taxon>
        <taxon>Fungi</taxon>
        <taxon>Dikarya</taxon>
        <taxon>Ascomycota</taxon>
        <taxon>Pezizomycotina</taxon>
        <taxon>Eurotiomycetes</taxon>
        <taxon>Eurotiomycetidae</taxon>
        <taxon>Eurotiales</taxon>
        <taxon>Aspergillaceae</taxon>
        <taxon>Penicillium</taxon>
    </lineage>
</organism>
<dbReference type="CDD" id="cd08276">
    <property type="entry name" value="MDR7"/>
    <property type="match status" value="1"/>
</dbReference>
<dbReference type="OrthoDB" id="3509362at2759"/>
<dbReference type="InterPro" id="IPR011032">
    <property type="entry name" value="GroES-like_sf"/>
</dbReference>
<dbReference type="EMBL" id="CAJVOS010000049">
    <property type="protein sequence ID" value="CAG8206883.1"/>
    <property type="molecule type" value="Genomic_DNA"/>
</dbReference>
<dbReference type="GO" id="GO:0016491">
    <property type="term" value="F:oxidoreductase activity"/>
    <property type="evidence" value="ECO:0007669"/>
    <property type="project" value="InterPro"/>
</dbReference>
<dbReference type="InterPro" id="IPR013154">
    <property type="entry name" value="ADH-like_N"/>
</dbReference>
<name>A0A9W4HYX7_PENOL</name>